<evidence type="ECO:0000313" key="12">
    <source>
        <dbReference type="Proteomes" id="UP000321907"/>
    </source>
</evidence>
<dbReference type="InterPro" id="IPR051045">
    <property type="entry name" value="TonB-dependent_transducer"/>
</dbReference>
<dbReference type="OrthoDB" id="649093at2"/>
<dbReference type="GO" id="GO:0015031">
    <property type="term" value="P:protein transport"/>
    <property type="evidence" value="ECO:0007669"/>
    <property type="project" value="UniProtKB-KW"/>
</dbReference>
<keyword evidence="3" id="KW-0813">Transport</keyword>
<dbReference type="GO" id="GO:0055085">
    <property type="term" value="P:transmembrane transport"/>
    <property type="evidence" value="ECO:0007669"/>
    <property type="project" value="InterPro"/>
</dbReference>
<name>A0A5C7FL17_9BACT</name>
<dbReference type="GO" id="GO:0098797">
    <property type="term" value="C:plasma membrane protein complex"/>
    <property type="evidence" value="ECO:0007669"/>
    <property type="project" value="TreeGrafter"/>
</dbReference>
<accession>A0A5C7FL17</accession>
<organism evidence="11 12">
    <name type="scientific">Neolewinella aurantiaca</name>
    <dbReference type="NCBI Taxonomy" id="2602767"/>
    <lineage>
        <taxon>Bacteria</taxon>
        <taxon>Pseudomonadati</taxon>
        <taxon>Bacteroidota</taxon>
        <taxon>Saprospiria</taxon>
        <taxon>Saprospirales</taxon>
        <taxon>Lewinellaceae</taxon>
        <taxon>Neolewinella</taxon>
    </lineage>
</organism>
<keyword evidence="12" id="KW-1185">Reference proteome</keyword>
<keyword evidence="4" id="KW-1003">Cell membrane</keyword>
<gene>
    <name evidence="11" type="ORF">FUA23_05400</name>
</gene>
<keyword evidence="9" id="KW-0472">Membrane</keyword>
<dbReference type="GO" id="GO:0031992">
    <property type="term" value="F:energy transducer activity"/>
    <property type="evidence" value="ECO:0007669"/>
    <property type="project" value="TreeGrafter"/>
</dbReference>
<dbReference type="PANTHER" id="PTHR33446:SF2">
    <property type="entry name" value="PROTEIN TONB"/>
    <property type="match status" value="1"/>
</dbReference>
<dbReference type="Pfam" id="PF03544">
    <property type="entry name" value="TonB_C"/>
    <property type="match status" value="1"/>
</dbReference>
<keyword evidence="5" id="KW-0997">Cell inner membrane</keyword>
<keyword evidence="8" id="KW-1133">Transmembrane helix</keyword>
<dbReference type="Gene3D" id="3.30.1150.10">
    <property type="match status" value="1"/>
</dbReference>
<feature type="domain" description="TonB C-terminal" evidence="10">
    <location>
        <begin position="74"/>
        <end position="168"/>
    </location>
</feature>
<evidence type="ECO:0000256" key="3">
    <source>
        <dbReference type="ARBA" id="ARBA00022448"/>
    </source>
</evidence>
<keyword evidence="7" id="KW-0653">Protein transport</keyword>
<evidence type="ECO:0000256" key="2">
    <source>
        <dbReference type="ARBA" id="ARBA00006555"/>
    </source>
</evidence>
<evidence type="ECO:0000256" key="1">
    <source>
        <dbReference type="ARBA" id="ARBA00004383"/>
    </source>
</evidence>
<evidence type="ECO:0000256" key="5">
    <source>
        <dbReference type="ARBA" id="ARBA00022519"/>
    </source>
</evidence>
<dbReference type="InterPro" id="IPR006260">
    <property type="entry name" value="TonB/TolA_C"/>
</dbReference>
<evidence type="ECO:0000256" key="7">
    <source>
        <dbReference type="ARBA" id="ARBA00022927"/>
    </source>
</evidence>
<evidence type="ECO:0000256" key="6">
    <source>
        <dbReference type="ARBA" id="ARBA00022692"/>
    </source>
</evidence>
<evidence type="ECO:0000256" key="4">
    <source>
        <dbReference type="ARBA" id="ARBA00022475"/>
    </source>
</evidence>
<evidence type="ECO:0000256" key="8">
    <source>
        <dbReference type="ARBA" id="ARBA00022989"/>
    </source>
</evidence>
<dbReference type="NCBIfam" id="TIGR01352">
    <property type="entry name" value="tonB_Cterm"/>
    <property type="match status" value="1"/>
</dbReference>
<comment type="caution">
    <text evidence="11">The sequence shown here is derived from an EMBL/GenBank/DDBJ whole genome shotgun (WGS) entry which is preliminary data.</text>
</comment>
<dbReference type="SUPFAM" id="SSF74653">
    <property type="entry name" value="TolA/TonB C-terminal domain"/>
    <property type="match status" value="1"/>
</dbReference>
<dbReference type="InterPro" id="IPR037682">
    <property type="entry name" value="TonB_C"/>
</dbReference>
<protein>
    <submittedName>
        <fullName evidence="11">Energy transducer TonB</fullName>
    </submittedName>
</protein>
<evidence type="ECO:0000313" key="11">
    <source>
        <dbReference type="EMBL" id="TXF90663.1"/>
    </source>
</evidence>
<keyword evidence="6" id="KW-0812">Transmembrane</keyword>
<dbReference type="Proteomes" id="UP000321907">
    <property type="component" value="Unassembled WGS sequence"/>
</dbReference>
<evidence type="ECO:0000259" key="10">
    <source>
        <dbReference type="PROSITE" id="PS52015"/>
    </source>
</evidence>
<sequence>MMDQGIRWTPGRQAGNPVRVQFNLPVRFKMADHEFPPPPPPPKADEVIRAEDLERIPLFPGCEDLGTYEEQKECADQKMVEFIYYNTHYPPLARENEVEGTAVISFVIEKDGRIGEIKIMENPGAGTGEEALRVFKLFNEKGLKFNPLGSSGRAVRVLVHFPVNFSLN</sequence>
<dbReference type="PROSITE" id="PS52015">
    <property type="entry name" value="TONB_CTD"/>
    <property type="match status" value="1"/>
</dbReference>
<evidence type="ECO:0000256" key="9">
    <source>
        <dbReference type="ARBA" id="ARBA00023136"/>
    </source>
</evidence>
<comment type="subcellular location">
    <subcellularLocation>
        <location evidence="1">Cell inner membrane</location>
        <topology evidence="1">Single-pass membrane protein</topology>
        <orientation evidence="1">Periplasmic side</orientation>
    </subcellularLocation>
</comment>
<dbReference type="PANTHER" id="PTHR33446">
    <property type="entry name" value="PROTEIN TONB-RELATED"/>
    <property type="match status" value="1"/>
</dbReference>
<dbReference type="EMBL" id="VOXD01000006">
    <property type="protein sequence ID" value="TXF90663.1"/>
    <property type="molecule type" value="Genomic_DNA"/>
</dbReference>
<comment type="similarity">
    <text evidence="2">Belongs to the TonB family.</text>
</comment>
<reference evidence="11 12" key="1">
    <citation type="submission" date="2019-08" db="EMBL/GenBank/DDBJ databases">
        <title>Lewinella sp. strain SSH13 Genome sequencing and assembly.</title>
        <authorList>
            <person name="Kim I."/>
        </authorList>
    </citation>
    <scope>NUCLEOTIDE SEQUENCE [LARGE SCALE GENOMIC DNA]</scope>
    <source>
        <strain evidence="11 12">SSH13</strain>
    </source>
</reference>
<proteinExistence type="inferred from homology"/>
<dbReference type="AlphaFoldDB" id="A0A5C7FL17"/>